<reference evidence="2" key="1">
    <citation type="submission" date="2020-03" db="EMBL/GenBank/DDBJ databases">
        <authorList>
            <person name="Weist P."/>
        </authorList>
    </citation>
    <scope>NUCLEOTIDE SEQUENCE</scope>
</reference>
<proteinExistence type="predicted"/>
<name>A0A9N7TIA9_PLEPL</name>
<gene>
    <name evidence="2" type="ORF">PLEPLA_LOCUS1046</name>
</gene>
<organism evidence="2 3">
    <name type="scientific">Pleuronectes platessa</name>
    <name type="common">European plaice</name>
    <dbReference type="NCBI Taxonomy" id="8262"/>
    <lineage>
        <taxon>Eukaryota</taxon>
        <taxon>Metazoa</taxon>
        <taxon>Chordata</taxon>
        <taxon>Craniata</taxon>
        <taxon>Vertebrata</taxon>
        <taxon>Euteleostomi</taxon>
        <taxon>Actinopterygii</taxon>
        <taxon>Neopterygii</taxon>
        <taxon>Teleostei</taxon>
        <taxon>Neoteleostei</taxon>
        <taxon>Acanthomorphata</taxon>
        <taxon>Carangaria</taxon>
        <taxon>Pleuronectiformes</taxon>
        <taxon>Pleuronectoidei</taxon>
        <taxon>Pleuronectidae</taxon>
        <taxon>Pleuronectes</taxon>
    </lineage>
</organism>
<dbReference type="EMBL" id="CADEAL010000050">
    <property type="protein sequence ID" value="CAB1413346.1"/>
    <property type="molecule type" value="Genomic_DNA"/>
</dbReference>
<evidence type="ECO:0000313" key="3">
    <source>
        <dbReference type="Proteomes" id="UP001153269"/>
    </source>
</evidence>
<comment type="caution">
    <text evidence="2">The sequence shown here is derived from an EMBL/GenBank/DDBJ whole genome shotgun (WGS) entry which is preliminary data.</text>
</comment>
<evidence type="ECO:0000256" key="1">
    <source>
        <dbReference type="SAM" id="MobiDB-lite"/>
    </source>
</evidence>
<protein>
    <submittedName>
        <fullName evidence="2">Uncharacterized protein</fullName>
    </submittedName>
</protein>
<feature type="region of interest" description="Disordered" evidence="1">
    <location>
        <begin position="1"/>
        <end position="107"/>
    </location>
</feature>
<evidence type="ECO:0000313" key="2">
    <source>
        <dbReference type="EMBL" id="CAB1413346.1"/>
    </source>
</evidence>
<feature type="compositionally biased region" description="Gly residues" evidence="1">
    <location>
        <begin position="41"/>
        <end position="51"/>
    </location>
</feature>
<dbReference type="AlphaFoldDB" id="A0A9N7TIA9"/>
<feature type="compositionally biased region" description="Basic and acidic residues" evidence="1">
    <location>
        <begin position="96"/>
        <end position="107"/>
    </location>
</feature>
<sequence>MEGGGSPSLERREGEILVFFGMRLPSGEPMTEGEEEEAAEEGGGGGGGGPGLRAFSESFRVYHTNNDPSRRQTRRQRRDGIECPALPKTQKGVKPASRDQQMDGHMRQQLERAIERETEIITPRFITH</sequence>
<dbReference type="Proteomes" id="UP001153269">
    <property type="component" value="Unassembled WGS sequence"/>
</dbReference>
<feature type="compositionally biased region" description="Acidic residues" evidence="1">
    <location>
        <begin position="31"/>
        <end position="40"/>
    </location>
</feature>
<accession>A0A9N7TIA9</accession>
<keyword evidence="3" id="KW-1185">Reference proteome</keyword>